<dbReference type="NCBIfam" id="TIGR00654">
    <property type="entry name" value="PhzF_family"/>
    <property type="match status" value="1"/>
</dbReference>
<dbReference type="InterPro" id="IPR003719">
    <property type="entry name" value="Phenazine_PhzF-like"/>
</dbReference>
<proteinExistence type="inferred from homology"/>
<dbReference type="Pfam" id="PF02567">
    <property type="entry name" value="PhzC-PhzF"/>
    <property type="match status" value="1"/>
</dbReference>
<dbReference type="RefSeq" id="WP_190439496.1">
    <property type="nucleotide sequence ID" value="NZ_JAMPKM010000003.1"/>
</dbReference>
<dbReference type="Gene3D" id="3.10.310.10">
    <property type="entry name" value="Diaminopimelate Epimerase, Chain A, domain 1"/>
    <property type="match status" value="2"/>
</dbReference>
<keyword evidence="2" id="KW-0413">Isomerase</keyword>
<gene>
    <name evidence="3" type="ORF">NC998_07970</name>
</gene>
<sequence length="264" mass="29049">MGLTITQVDAFTNQPFSGNPAAICVLPESRDDQWMQNVAREMNLSETAFLLQQEDGFNLRWFTPTVEVDLCGHATLASAHALWELGYLKPDQEAQFHTRSGLLTAQHQGDWIVLNFPAQPATAIAPPPDLAAALGVTNLNYVGSNQIDYLVELESEAVVRDLQPNLTLLKTFPVRGIIVTSRADAGEYDFVSRFFAPQSGIDEDPVTGSAHCCLGPYWQERLKKDEFLAYQASPRGGVLRVHCQDDRVAIAGQAVTVLKGELIH</sequence>
<comment type="caution">
    <text evidence="3">The sequence shown here is derived from an EMBL/GenBank/DDBJ whole genome shotgun (WGS) entry which is preliminary data.</text>
</comment>
<dbReference type="PANTHER" id="PTHR13774:SF17">
    <property type="entry name" value="PHENAZINE BIOSYNTHESIS-LIKE DOMAIN-CONTAINING PROTEIN"/>
    <property type="match status" value="1"/>
</dbReference>
<accession>A0ABV0J5I1</accession>
<protein>
    <submittedName>
        <fullName evidence="3">PhzF family phenazine biosynthesis protein</fullName>
    </submittedName>
</protein>
<reference evidence="3 4" key="1">
    <citation type="submission" date="2022-04" db="EMBL/GenBank/DDBJ databases">
        <title>Positive selection, recombination, and allopatry shape intraspecific diversity of widespread and dominant cyanobacteria.</title>
        <authorList>
            <person name="Wei J."/>
            <person name="Shu W."/>
            <person name="Hu C."/>
        </authorList>
    </citation>
    <scope>NUCLEOTIDE SEQUENCE [LARGE SCALE GENOMIC DNA]</scope>
    <source>
        <strain evidence="3 4">GB2-A4</strain>
    </source>
</reference>
<evidence type="ECO:0000256" key="2">
    <source>
        <dbReference type="ARBA" id="ARBA00023235"/>
    </source>
</evidence>
<dbReference type="EMBL" id="JAMPKM010000003">
    <property type="protein sequence ID" value="MEP0817031.1"/>
    <property type="molecule type" value="Genomic_DNA"/>
</dbReference>
<dbReference type="PANTHER" id="PTHR13774">
    <property type="entry name" value="PHENAZINE BIOSYNTHESIS PROTEIN"/>
    <property type="match status" value="1"/>
</dbReference>
<evidence type="ECO:0000313" key="4">
    <source>
        <dbReference type="Proteomes" id="UP001464891"/>
    </source>
</evidence>
<dbReference type="PIRSF" id="PIRSF016184">
    <property type="entry name" value="PhzC_PhzF"/>
    <property type="match status" value="1"/>
</dbReference>
<dbReference type="SUPFAM" id="SSF54506">
    <property type="entry name" value="Diaminopimelate epimerase-like"/>
    <property type="match status" value="1"/>
</dbReference>
<organism evidence="3 4">
    <name type="scientific">Trichocoleus desertorum GB2-A4</name>
    <dbReference type="NCBI Taxonomy" id="2933944"/>
    <lineage>
        <taxon>Bacteria</taxon>
        <taxon>Bacillati</taxon>
        <taxon>Cyanobacteriota</taxon>
        <taxon>Cyanophyceae</taxon>
        <taxon>Leptolyngbyales</taxon>
        <taxon>Trichocoleusaceae</taxon>
        <taxon>Trichocoleus</taxon>
    </lineage>
</organism>
<comment type="similarity">
    <text evidence="1">Belongs to the PhzF family.</text>
</comment>
<keyword evidence="4" id="KW-1185">Reference proteome</keyword>
<evidence type="ECO:0000256" key="1">
    <source>
        <dbReference type="ARBA" id="ARBA00008270"/>
    </source>
</evidence>
<dbReference type="Proteomes" id="UP001464891">
    <property type="component" value="Unassembled WGS sequence"/>
</dbReference>
<name>A0ABV0J5I1_9CYAN</name>
<evidence type="ECO:0000313" key="3">
    <source>
        <dbReference type="EMBL" id="MEP0817031.1"/>
    </source>
</evidence>